<dbReference type="Proteomes" id="UP001595075">
    <property type="component" value="Unassembled WGS sequence"/>
</dbReference>
<name>A0ABR4CZ10_9HELO</name>
<gene>
    <name evidence="2" type="ORF">VTL71DRAFT_43</name>
</gene>
<organism evidence="2 3">
    <name type="scientific">Oculimacula yallundae</name>
    <dbReference type="NCBI Taxonomy" id="86028"/>
    <lineage>
        <taxon>Eukaryota</taxon>
        <taxon>Fungi</taxon>
        <taxon>Dikarya</taxon>
        <taxon>Ascomycota</taxon>
        <taxon>Pezizomycotina</taxon>
        <taxon>Leotiomycetes</taxon>
        <taxon>Helotiales</taxon>
        <taxon>Ploettnerulaceae</taxon>
        <taxon>Oculimacula</taxon>
    </lineage>
</organism>
<accession>A0ABR4CZ10</accession>
<feature type="compositionally biased region" description="Gly residues" evidence="1">
    <location>
        <begin position="77"/>
        <end position="90"/>
    </location>
</feature>
<evidence type="ECO:0000256" key="1">
    <source>
        <dbReference type="SAM" id="MobiDB-lite"/>
    </source>
</evidence>
<protein>
    <submittedName>
        <fullName evidence="2">Uncharacterized protein</fullName>
    </submittedName>
</protein>
<dbReference type="EMBL" id="JAZHXI010000001">
    <property type="protein sequence ID" value="KAL2075101.1"/>
    <property type="molecule type" value="Genomic_DNA"/>
</dbReference>
<sequence length="90" mass="9869">MCEMAKLLCRNDDCKDKFLGQQVSRNCDIMKNTGVCPGSHCWTWASDRKGFLCAVCTAALREKERLAAEAWQRDNGNNGGGNNGGGQTVR</sequence>
<keyword evidence="3" id="KW-1185">Reference proteome</keyword>
<evidence type="ECO:0000313" key="3">
    <source>
        <dbReference type="Proteomes" id="UP001595075"/>
    </source>
</evidence>
<evidence type="ECO:0000313" key="2">
    <source>
        <dbReference type="EMBL" id="KAL2075101.1"/>
    </source>
</evidence>
<comment type="caution">
    <text evidence="2">The sequence shown here is derived from an EMBL/GenBank/DDBJ whole genome shotgun (WGS) entry which is preliminary data.</text>
</comment>
<feature type="region of interest" description="Disordered" evidence="1">
    <location>
        <begin position="70"/>
        <end position="90"/>
    </location>
</feature>
<reference evidence="2 3" key="1">
    <citation type="journal article" date="2024" name="Commun. Biol.">
        <title>Comparative genomic analysis of thermophilic fungi reveals convergent evolutionary adaptations and gene losses.</title>
        <authorList>
            <person name="Steindorff A.S."/>
            <person name="Aguilar-Pontes M.V."/>
            <person name="Robinson A.J."/>
            <person name="Andreopoulos B."/>
            <person name="LaButti K."/>
            <person name="Kuo A."/>
            <person name="Mondo S."/>
            <person name="Riley R."/>
            <person name="Otillar R."/>
            <person name="Haridas S."/>
            <person name="Lipzen A."/>
            <person name="Grimwood J."/>
            <person name="Schmutz J."/>
            <person name="Clum A."/>
            <person name="Reid I.D."/>
            <person name="Moisan M.C."/>
            <person name="Butler G."/>
            <person name="Nguyen T.T.M."/>
            <person name="Dewar K."/>
            <person name="Conant G."/>
            <person name="Drula E."/>
            <person name="Henrissat B."/>
            <person name="Hansel C."/>
            <person name="Singer S."/>
            <person name="Hutchinson M.I."/>
            <person name="de Vries R.P."/>
            <person name="Natvig D.O."/>
            <person name="Powell A.J."/>
            <person name="Tsang A."/>
            <person name="Grigoriev I.V."/>
        </authorList>
    </citation>
    <scope>NUCLEOTIDE SEQUENCE [LARGE SCALE GENOMIC DNA]</scope>
    <source>
        <strain evidence="2 3">CBS 494.80</strain>
    </source>
</reference>
<proteinExistence type="predicted"/>